<protein>
    <submittedName>
        <fullName evidence="1">Expressed protein</fullName>
    </submittedName>
</protein>
<reference evidence="1" key="2">
    <citation type="submission" date="2015-11" db="EMBL/GenBank/DDBJ databases">
        <authorList>
            <person name="Zhang Y."/>
            <person name="Guo Z."/>
        </authorList>
    </citation>
    <scope>NUCLEOTIDE SEQUENCE</scope>
</reference>
<evidence type="ECO:0000313" key="2">
    <source>
        <dbReference type="Proteomes" id="UP000017246"/>
    </source>
</evidence>
<dbReference type="AlphaFoldDB" id="A0A068Y3V6"/>
<name>A0A068Y3V6_ECHMU</name>
<proteinExistence type="predicted"/>
<evidence type="ECO:0000313" key="1">
    <source>
        <dbReference type="EMBL" id="CDS36861.1"/>
    </source>
</evidence>
<accession>A0A068Y3V6</accession>
<sequence>MEALPNSTKRESRFLSLLDTSQLLTEAVRGEMISFSWIVADLPRPMALRLGVDTRDGQYLSPSLESSYIEEETADPPGQPRGISGVAVKYLLICMEAR</sequence>
<dbReference type="EMBL" id="LN901656">
    <property type="protein sequence ID" value="CDS36861.1"/>
    <property type="molecule type" value="Genomic_DNA"/>
</dbReference>
<reference evidence="1" key="1">
    <citation type="journal article" date="2013" name="Nature">
        <title>The genomes of four tapeworm species reveal adaptations to parasitism.</title>
        <authorList>
            <person name="Tsai I.J."/>
            <person name="Zarowiecki M."/>
            <person name="Holroyd N."/>
            <person name="Garciarrubio A."/>
            <person name="Sanchez-Flores A."/>
            <person name="Brooks K.L."/>
            <person name="Tracey A."/>
            <person name="Bobes R.J."/>
            <person name="Fragoso G."/>
            <person name="Sciutto E."/>
            <person name="Aslett M."/>
            <person name="Beasley H."/>
            <person name="Bennett H.M."/>
            <person name="Cai J."/>
            <person name="Camicia F."/>
            <person name="Clark R."/>
            <person name="Cucher M."/>
            <person name="De Silva N."/>
            <person name="Day T.A."/>
            <person name="Deplazes P."/>
            <person name="Estrada K."/>
            <person name="Fernandez C."/>
            <person name="Holland P.W."/>
            <person name="Hou J."/>
            <person name="Hu S."/>
            <person name="Huckvale T."/>
            <person name="Hung S.S."/>
            <person name="Kamenetzky L."/>
            <person name="Keane J.A."/>
            <person name="Kiss F."/>
            <person name="Koziol U."/>
            <person name="Lambert O."/>
            <person name="Liu K."/>
            <person name="Luo X."/>
            <person name="Luo Y."/>
            <person name="Macchiaroli N."/>
            <person name="Nichol S."/>
            <person name="Paps J."/>
            <person name="Parkinson J."/>
            <person name="Pouchkina-Stantcheva N."/>
            <person name="Riddiford N."/>
            <person name="Rosenzvit M."/>
            <person name="Salinas G."/>
            <person name="Wasmuth J.D."/>
            <person name="Zamanian M."/>
            <person name="Zheng Y."/>
            <person name="Cai X."/>
            <person name="Soberon X."/>
            <person name="Olson P.D."/>
            <person name="Laclette J.P."/>
            <person name="Brehm K."/>
            <person name="Berriman M."/>
            <person name="Garciarrubio A."/>
            <person name="Bobes R.J."/>
            <person name="Fragoso G."/>
            <person name="Sanchez-Flores A."/>
            <person name="Estrada K."/>
            <person name="Cevallos M.A."/>
            <person name="Morett E."/>
            <person name="Gonzalez V."/>
            <person name="Portillo T."/>
            <person name="Ochoa-Leyva A."/>
            <person name="Jose M.V."/>
            <person name="Sciutto E."/>
            <person name="Landa A."/>
            <person name="Jimenez L."/>
            <person name="Valdes V."/>
            <person name="Carrero J.C."/>
            <person name="Larralde C."/>
            <person name="Morales-Montor J."/>
            <person name="Limon-Lason J."/>
            <person name="Soberon X."/>
            <person name="Laclette J.P."/>
        </authorList>
    </citation>
    <scope>NUCLEOTIDE SEQUENCE [LARGE SCALE GENOMIC DNA]</scope>
</reference>
<organism evidence="1 2">
    <name type="scientific">Echinococcus multilocularis</name>
    <name type="common">Fox tapeworm</name>
    <dbReference type="NCBI Taxonomy" id="6211"/>
    <lineage>
        <taxon>Eukaryota</taxon>
        <taxon>Metazoa</taxon>
        <taxon>Spiralia</taxon>
        <taxon>Lophotrochozoa</taxon>
        <taxon>Platyhelminthes</taxon>
        <taxon>Cestoda</taxon>
        <taxon>Eucestoda</taxon>
        <taxon>Cyclophyllidea</taxon>
        <taxon>Taeniidae</taxon>
        <taxon>Echinococcus</taxon>
    </lineage>
</organism>
<dbReference type="Proteomes" id="UP000017246">
    <property type="component" value="Unassembled WGS sequence"/>
</dbReference>
<keyword evidence="2" id="KW-1185">Reference proteome</keyword>
<gene>
    <name evidence="1" type="ORF">EmuJ_000408100</name>
</gene>